<dbReference type="Proteomes" id="UP000297716">
    <property type="component" value="Unassembled WGS sequence"/>
</dbReference>
<dbReference type="InterPro" id="IPR025202">
    <property type="entry name" value="PLD-like_dom"/>
</dbReference>
<gene>
    <name evidence="2" type="ORF">E0Z10_g8801</name>
</gene>
<dbReference type="PROSITE" id="PS50035">
    <property type="entry name" value="PLD"/>
    <property type="match status" value="2"/>
</dbReference>
<dbReference type="Pfam" id="PF13091">
    <property type="entry name" value="PLDc_2"/>
    <property type="match status" value="1"/>
</dbReference>
<evidence type="ECO:0000313" key="2">
    <source>
        <dbReference type="EMBL" id="TGJ79964.1"/>
    </source>
</evidence>
<organism evidence="2 3">
    <name type="scientific">Xylaria hypoxylon</name>
    <dbReference type="NCBI Taxonomy" id="37992"/>
    <lineage>
        <taxon>Eukaryota</taxon>
        <taxon>Fungi</taxon>
        <taxon>Dikarya</taxon>
        <taxon>Ascomycota</taxon>
        <taxon>Pezizomycotina</taxon>
        <taxon>Sordariomycetes</taxon>
        <taxon>Xylariomycetidae</taxon>
        <taxon>Xylariales</taxon>
        <taxon>Xylariaceae</taxon>
        <taxon>Xylaria</taxon>
    </lineage>
</organism>
<dbReference type="InterPro" id="IPR001736">
    <property type="entry name" value="PLipase_D/transphosphatidylase"/>
</dbReference>
<feature type="domain" description="PLD phosphodiesterase" evidence="1">
    <location>
        <begin position="176"/>
        <end position="203"/>
    </location>
</feature>
<dbReference type="STRING" id="37992.A0A4Z0Y814"/>
<dbReference type="EMBL" id="SKBN01000251">
    <property type="protein sequence ID" value="TGJ79964.1"/>
    <property type="molecule type" value="Genomic_DNA"/>
</dbReference>
<reference evidence="2 3" key="1">
    <citation type="submission" date="2019-03" db="EMBL/GenBank/DDBJ databases">
        <title>Draft genome sequence of Xylaria hypoxylon DSM 108379, a ubiquitous saprotrophic-parasitic fungi on hardwood.</title>
        <authorList>
            <person name="Buettner E."/>
            <person name="Leonhardt S."/>
            <person name="Gebauer A.M."/>
            <person name="Liers C."/>
            <person name="Hofrichter M."/>
            <person name="Kellner H."/>
        </authorList>
    </citation>
    <scope>NUCLEOTIDE SEQUENCE [LARGE SCALE GENOMIC DNA]</scope>
    <source>
        <strain evidence="2 3">DSM 108379</strain>
    </source>
</reference>
<protein>
    <recommendedName>
        <fullName evidence="1">PLD phosphodiesterase domain-containing protein</fullName>
    </recommendedName>
</protein>
<accession>A0A4Z0Y814</accession>
<dbReference type="PANTHER" id="PTHR21248:SF11">
    <property type="entry name" value="PLD PHOSPHODIESTERASE DOMAIN-CONTAINING PROTEIN"/>
    <property type="match status" value="1"/>
</dbReference>
<evidence type="ECO:0000313" key="3">
    <source>
        <dbReference type="Proteomes" id="UP000297716"/>
    </source>
</evidence>
<evidence type="ECO:0000259" key="1">
    <source>
        <dbReference type="PROSITE" id="PS50035"/>
    </source>
</evidence>
<name>A0A4Z0Y814_9PEZI</name>
<dbReference type="OrthoDB" id="2958217at2759"/>
<dbReference type="GO" id="GO:0030572">
    <property type="term" value="F:phosphatidyltransferase activity"/>
    <property type="evidence" value="ECO:0007669"/>
    <property type="project" value="UniProtKB-ARBA"/>
</dbReference>
<sequence>MNPLGRFQEPWIDAIRQPGSSCSTDFPSYPCSEPESLVSTSRVVSFEIGTGASIYTRSLLPAILAAKHEVILVTCFWAPSSTLTALRETLQQLARLREGHIRSQLPSHPDYEALSPLEIRICFSSRSLFQKLFHTSSRDGYTYPPSKWVSKLGLPDPKLLEAGLINLRVKSLFFLPFSVMHPKFLIVDRQRAWLPSANVSWEPWLEGCVEITGESVTTLHRFYRSVWDRHLEVDRQQPATDGWQQQVDGIPRLSITGLTPIQSPASRLVTLQLDDIPTILLPSSHHRNPQFHPLPGQGFPRPPTTPLNHAILRLIAIAENKIYIQTPNLTSAAVIDALLEALDRGIDVTVVTSKGMMILEQILTGGTLTSWCLRSFIKLYENRKKRFIHSTRGSNDEDSNAMPDLEARPPKLGSLEIFYFQPLRANRLGQVEEEPVHSHLKLVTIDNEYAVLGSGNMDRASWFTSQELGILFQSNEVATNVRDAVSQVLKGRVSLFFTSKP</sequence>
<dbReference type="CDD" id="cd00138">
    <property type="entry name" value="PLDc_SF"/>
    <property type="match status" value="1"/>
</dbReference>
<comment type="caution">
    <text evidence="2">The sequence shown here is derived from an EMBL/GenBank/DDBJ whole genome shotgun (WGS) entry which is preliminary data.</text>
</comment>
<dbReference type="PANTHER" id="PTHR21248">
    <property type="entry name" value="CARDIOLIPIN SYNTHASE"/>
    <property type="match status" value="1"/>
</dbReference>
<dbReference type="SUPFAM" id="SSF56024">
    <property type="entry name" value="Phospholipase D/nuclease"/>
    <property type="match status" value="2"/>
</dbReference>
<proteinExistence type="predicted"/>
<dbReference type="AlphaFoldDB" id="A0A4Z0Y814"/>
<dbReference type="GO" id="GO:0032049">
    <property type="term" value="P:cardiolipin biosynthetic process"/>
    <property type="evidence" value="ECO:0007669"/>
    <property type="project" value="UniProtKB-ARBA"/>
</dbReference>
<feature type="domain" description="PLD phosphodiesterase" evidence="1">
    <location>
        <begin position="439"/>
        <end position="461"/>
    </location>
</feature>
<keyword evidence="3" id="KW-1185">Reference proteome</keyword>
<dbReference type="Gene3D" id="3.30.870.10">
    <property type="entry name" value="Endonuclease Chain A"/>
    <property type="match status" value="2"/>
</dbReference>